<organism evidence="2 3">
    <name type="scientific">Sphagnum jensenii</name>
    <dbReference type="NCBI Taxonomy" id="128206"/>
    <lineage>
        <taxon>Eukaryota</taxon>
        <taxon>Viridiplantae</taxon>
        <taxon>Streptophyta</taxon>
        <taxon>Embryophyta</taxon>
        <taxon>Bryophyta</taxon>
        <taxon>Sphagnophytina</taxon>
        <taxon>Sphagnopsida</taxon>
        <taxon>Sphagnales</taxon>
        <taxon>Sphagnaceae</taxon>
        <taxon>Sphagnum</taxon>
    </lineage>
</organism>
<sequence>MITLPKTAAREEEEEKRCKEKEDIIVVAQDNTGGPRVYKLEKKWHKENKAQKRIGARRNSENSRPAGKQPGSHHKSLQMQMGASDRASEKNTLCFRYCKRLTAPVRRDGKPTDGSSGKTN</sequence>
<proteinExistence type="predicted"/>
<keyword evidence="3" id="KW-1185">Reference proteome</keyword>
<feature type="region of interest" description="Disordered" evidence="1">
    <location>
        <begin position="45"/>
        <end position="89"/>
    </location>
</feature>
<reference evidence="2" key="1">
    <citation type="submission" date="2024-03" db="EMBL/GenBank/DDBJ databases">
        <authorList>
            <consortium name="ELIXIR-Norway"/>
            <consortium name="Elixir Norway"/>
        </authorList>
    </citation>
    <scope>NUCLEOTIDE SEQUENCE</scope>
</reference>
<gene>
    <name evidence="2" type="ORF">CSSPJE1EN2_LOCUS21507</name>
</gene>
<protein>
    <submittedName>
        <fullName evidence="2">Uncharacterized protein</fullName>
    </submittedName>
</protein>
<name>A0ABP1BUK1_9BRYO</name>
<dbReference type="Proteomes" id="UP001497522">
    <property type="component" value="Chromosome 7"/>
</dbReference>
<accession>A0ABP1BUK1</accession>
<evidence type="ECO:0000256" key="1">
    <source>
        <dbReference type="SAM" id="MobiDB-lite"/>
    </source>
</evidence>
<evidence type="ECO:0000313" key="2">
    <source>
        <dbReference type="EMBL" id="CAK9880018.1"/>
    </source>
</evidence>
<dbReference type="EMBL" id="OZ023708">
    <property type="protein sequence ID" value="CAK9880018.1"/>
    <property type="molecule type" value="Genomic_DNA"/>
</dbReference>
<feature type="compositionally biased region" description="Basic residues" evidence="1">
    <location>
        <begin position="45"/>
        <end position="56"/>
    </location>
</feature>
<evidence type="ECO:0000313" key="3">
    <source>
        <dbReference type="Proteomes" id="UP001497522"/>
    </source>
</evidence>